<evidence type="ECO:0000256" key="5">
    <source>
        <dbReference type="ARBA" id="ARBA00023015"/>
    </source>
</evidence>
<evidence type="ECO:0000259" key="10">
    <source>
        <dbReference type="Pfam" id="PF04552"/>
    </source>
</evidence>
<dbReference type="PROSITE" id="PS50044">
    <property type="entry name" value="SIGMA54_3"/>
    <property type="match status" value="1"/>
</dbReference>
<organism evidence="12 13">
    <name type="scientific">Variovorax ureilyticus</name>
    <dbReference type="NCBI Taxonomy" id="1836198"/>
    <lineage>
        <taxon>Bacteria</taxon>
        <taxon>Pseudomonadati</taxon>
        <taxon>Pseudomonadota</taxon>
        <taxon>Betaproteobacteria</taxon>
        <taxon>Burkholderiales</taxon>
        <taxon>Comamonadaceae</taxon>
        <taxon>Variovorax</taxon>
    </lineage>
</organism>
<comment type="function">
    <text evidence="9">Sigma factors are initiation factors that promote the attachment of RNA polymerase to specific initiation sites and are then released.</text>
</comment>
<comment type="similarity">
    <text evidence="1 9">Belongs to the sigma-54 factor family.</text>
</comment>
<keyword evidence="4 9" id="KW-0548">Nucleotidyltransferase</keyword>
<dbReference type="PROSITE" id="PS00717">
    <property type="entry name" value="SIGMA54_1"/>
    <property type="match status" value="1"/>
</dbReference>
<feature type="domain" description="RNA polymerase sigma factor 54 core-binding" evidence="11">
    <location>
        <begin position="104"/>
        <end position="293"/>
    </location>
</feature>
<dbReference type="PROSITE" id="PS00718">
    <property type="entry name" value="SIGMA54_2"/>
    <property type="match status" value="1"/>
</dbReference>
<evidence type="ECO:0000256" key="9">
    <source>
        <dbReference type="PIRNR" id="PIRNR000774"/>
    </source>
</evidence>
<gene>
    <name evidence="12" type="primary">rpoN</name>
    <name evidence="12" type="ORF">WKW77_25655</name>
</gene>
<evidence type="ECO:0000259" key="11">
    <source>
        <dbReference type="Pfam" id="PF04963"/>
    </source>
</evidence>
<dbReference type="Pfam" id="PF04963">
    <property type="entry name" value="Sigma54_CBD"/>
    <property type="match status" value="1"/>
</dbReference>
<evidence type="ECO:0000256" key="1">
    <source>
        <dbReference type="ARBA" id="ARBA00008798"/>
    </source>
</evidence>
<comment type="caution">
    <text evidence="12">The sequence shown here is derived from an EMBL/GenBank/DDBJ whole genome shotgun (WGS) entry which is preliminary data.</text>
</comment>
<evidence type="ECO:0000256" key="6">
    <source>
        <dbReference type="ARBA" id="ARBA00023082"/>
    </source>
</evidence>
<keyword evidence="3 9" id="KW-0808">Transferase</keyword>
<dbReference type="Gene3D" id="1.10.10.1330">
    <property type="entry name" value="RNA polymerase sigma-54 factor, core-binding domain"/>
    <property type="match status" value="1"/>
</dbReference>
<keyword evidence="5 9" id="KW-0805">Transcription regulation</keyword>
<keyword evidence="8 9" id="KW-0804">Transcription</keyword>
<dbReference type="RefSeq" id="WP_340359716.1">
    <property type="nucleotide sequence ID" value="NZ_JBBKZU010000013.1"/>
</dbReference>
<dbReference type="EMBL" id="JBBKZU010000013">
    <property type="protein sequence ID" value="MEJ8814489.1"/>
    <property type="molecule type" value="Genomic_DNA"/>
</dbReference>
<dbReference type="Pfam" id="PF00309">
    <property type="entry name" value="Sigma54_AID"/>
    <property type="match status" value="1"/>
</dbReference>
<protein>
    <recommendedName>
        <fullName evidence="9">RNA polymerase sigma-54 factor</fullName>
    </recommendedName>
</protein>
<proteinExistence type="inferred from homology"/>
<evidence type="ECO:0000313" key="13">
    <source>
        <dbReference type="Proteomes" id="UP001365846"/>
    </source>
</evidence>
<evidence type="ECO:0000313" key="12">
    <source>
        <dbReference type="EMBL" id="MEJ8814489.1"/>
    </source>
</evidence>
<dbReference type="NCBIfam" id="NF009118">
    <property type="entry name" value="PRK12469.1"/>
    <property type="match status" value="1"/>
</dbReference>
<keyword evidence="6 9" id="KW-0731">Sigma factor</keyword>
<evidence type="ECO:0000256" key="3">
    <source>
        <dbReference type="ARBA" id="ARBA00022679"/>
    </source>
</evidence>
<keyword evidence="7 9" id="KW-0238">DNA-binding</keyword>
<dbReference type="PANTHER" id="PTHR32248:SF4">
    <property type="entry name" value="RNA POLYMERASE SIGMA-54 FACTOR"/>
    <property type="match status" value="1"/>
</dbReference>
<dbReference type="PANTHER" id="PTHR32248">
    <property type="entry name" value="RNA POLYMERASE SIGMA-54 FACTOR"/>
    <property type="match status" value="1"/>
</dbReference>
<evidence type="ECO:0000256" key="8">
    <source>
        <dbReference type="ARBA" id="ARBA00023163"/>
    </source>
</evidence>
<dbReference type="PIRSF" id="PIRSF000774">
    <property type="entry name" value="RpoN"/>
    <property type="match status" value="1"/>
</dbReference>
<keyword evidence="13" id="KW-1185">Reference proteome</keyword>
<dbReference type="NCBIfam" id="TIGR02395">
    <property type="entry name" value="rpoN_sigma"/>
    <property type="match status" value="1"/>
</dbReference>
<dbReference type="InterPro" id="IPR038709">
    <property type="entry name" value="RpoN_core-bd_sf"/>
</dbReference>
<dbReference type="Proteomes" id="UP001365846">
    <property type="component" value="Unassembled WGS sequence"/>
</dbReference>
<sequence>MSALAQHIRPAQVAVFSPRLQHAVRLLHLSSLDYAQAMQEAAEDNPFLDLEDAAVDATGAAEAPEPGLDPNDSRDFVDRLGTSTRGAALSHDESTDALQRLPVAVSLRQHLHAQLGVLRLGERERMFAAAVVESLDDDGYLRISLEDIGAVVREDGEDDAALDADLLGALRRVQSLDPPGVGARSVSECLLLQLPCIADPVLRDTVRRIAAGHLEWLAAHNHKRIADALGEPLVRIRAAAECIRRLDARPGWKYDATPTPFVTPDVFVRKRRGVWTAVLNEAAMPRLHLNQDYARLFERQAQARNPEMAGCLERARWTVQNIAQRAATIRDVAQAIVAKQKLFLEHGALAMKPLTLRMIADEVGVHPSTVSRTVHHKYMATPTGVFELKHFFSRGVEHQSGRATAPTAIKELLRELISAEQGSAPLSDATLARMLGDQGFNVARRTVTKYRQAMNIEPVDWRRR</sequence>
<evidence type="ECO:0000256" key="7">
    <source>
        <dbReference type="ARBA" id="ARBA00023125"/>
    </source>
</evidence>
<dbReference type="Gene3D" id="1.10.10.60">
    <property type="entry name" value="Homeodomain-like"/>
    <property type="match status" value="1"/>
</dbReference>
<evidence type="ECO:0000256" key="2">
    <source>
        <dbReference type="ARBA" id="ARBA00022478"/>
    </source>
</evidence>
<dbReference type="InterPro" id="IPR000394">
    <property type="entry name" value="RNA_pol_sigma_54"/>
</dbReference>
<dbReference type="Pfam" id="PF04552">
    <property type="entry name" value="Sigma54_DBD"/>
    <property type="match status" value="1"/>
</dbReference>
<dbReference type="PRINTS" id="PR00045">
    <property type="entry name" value="SIGMA54FCT"/>
</dbReference>
<evidence type="ECO:0000256" key="4">
    <source>
        <dbReference type="ARBA" id="ARBA00022695"/>
    </source>
</evidence>
<name>A0ABU8VNL5_9BURK</name>
<dbReference type="InterPro" id="IPR007634">
    <property type="entry name" value="RNA_pol_sigma_54_DNA-bd"/>
</dbReference>
<reference evidence="12 13" key="1">
    <citation type="submission" date="2024-03" db="EMBL/GenBank/DDBJ databases">
        <title>Novel species of the genus Variovorax.</title>
        <authorList>
            <person name="Liu Q."/>
            <person name="Xin Y.-H."/>
        </authorList>
    </citation>
    <scope>NUCLEOTIDE SEQUENCE [LARGE SCALE GENOMIC DNA]</scope>
    <source>
        <strain evidence="12 13">KACC 18899</strain>
    </source>
</reference>
<keyword evidence="2 9" id="KW-0240">DNA-directed RNA polymerase</keyword>
<dbReference type="InterPro" id="IPR007046">
    <property type="entry name" value="RNA_pol_sigma_54_core-bd"/>
</dbReference>
<feature type="domain" description="RNA polymerase sigma factor 54 DNA-binding" evidence="10">
    <location>
        <begin position="309"/>
        <end position="464"/>
    </location>
</feature>
<accession>A0ABU8VNL5</accession>